<dbReference type="Pfam" id="PF00072">
    <property type="entry name" value="Response_reg"/>
    <property type="match status" value="1"/>
</dbReference>
<comment type="function">
    <text evidence="4">May play the central regulatory role in sporulation. It may be an element of the effector pathway responsible for the activation of sporulation genes in response to nutritional stress. Spo0A may act in concert with spo0H (a sigma factor) to control the expression of some genes that are critical to the sporulation process.</text>
</comment>
<organism evidence="7 8">
    <name type="scientific">Butyrivibrio proteoclasticus</name>
    <dbReference type="NCBI Taxonomy" id="43305"/>
    <lineage>
        <taxon>Bacteria</taxon>
        <taxon>Bacillati</taxon>
        <taxon>Bacillota</taxon>
        <taxon>Clostridia</taxon>
        <taxon>Lachnospirales</taxon>
        <taxon>Lachnospiraceae</taxon>
        <taxon>Butyrivibrio</taxon>
    </lineage>
</organism>
<accession>A0A1I5S124</accession>
<protein>
    <recommendedName>
        <fullName evidence="1">Stage 0 sporulation protein A homolog</fullName>
    </recommendedName>
</protein>
<gene>
    <name evidence="7" type="ORF">SAMN04487928_10566</name>
</gene>
<dbReference type="InterPro" id="IPR011006">
    <property type="entry name" value="CheY-like_superfamily"/>
</dbReference>
<evidence type="ECO:0000256" key="3">
    <source>
        <dbReference type="ARBA" id="ARBA00023012"/>
    </source>
</evidence>
<evidence type="ECO:0000259" key="6">
    <source>
        <dbReference type="PROSITE" id="PS50110"/>
    </source>
</evidence>
<keyword evidence="2 5" id="KW-0597">Phosphoprotein</keyword>
<evidence type="ECO:0000256" key="1">
    <source>
        <dbReference type="ARBA" id="ARBA00018672"/>
    </source>
</evidence>
<keyword evidence="3" id="KW-0902">Two-component regulatory system</keyword>
<evidence type="ECO:0000313" key="8">
    <source>
        <dbReference type="Proteomes" id="UP000182624"/>
    </source>
</evidence>
<dbReference type="PANTHER" id="PTHR44591:SF14">
    <property type="entry name" value="PROTEIN PILG"/>
    <property type="match status" value="1"/>
</dbReference>
<dbReference type="SMART" id="SM00448">
    <property type="entry name" value="REC"/>
    <property type="match status" value="1"/>
</dbReference>
<feature type="domain" description="Response regulatory" evidence="6">
    <location>
        <begin position="4"/>
        <end position="119"/>
    </location>
</feature>
<dbReference type="Proteomes" id="UP000182624">
    <property type="component" value="Unassembled WGS sequence"/>
</dbReference>
<proteinExistence type="predicted"/>
<dbReference type="InterPro" id="IPR050595">
    <property type="entry name" value="Bact_response_regulator"/>
</dbReference>
<dbReference type="OrthoDB" id="9790669at2"/>
<name>A0A1I5S124_9FIRM</name>
<dbReference type="SUPFAM" id="SSF52172">
    <property type="entry name" value="CheY-like"/>
    <property type="match status" value="1"/>
</dbReference>
<dbReference type="RefSeq" id="WP_074884990.1">
    <property type="nucleotide sequence ID" value="NZ_FOXO01000005.1"/>
</dbReference>
<dbReference type="EMBL" id="FOXO01000005">
    <property type="protein sequence ID" value="SFP64374.1"/>
    <property type="molecule type" value="Genomic_DNA"/>
</dbReference>
<reference evidence="8" key="1">
    <citation type="submission" date="2016-10" db="EMBL/GenBank/DDBJ databases">
        <authorList>
            <person name="Varghese N."/>
            <person name="Submissions S."/>
        </authorList>
    </citation>
    <scope>NUCLEOTIDE SEQUENCE [LARGE SCALE GENOMIC DNA]</scope>
    <source>
        <strain evidence="8">P18</strain>
    </source>
</reference>
<evidence type="ECO:0000313" key="7">
    <source>
        <dbReference type="EMBL" id="SFP64374.1"/>
    </source>
</evidence>
<dbReference type="GO" id="GO:0000160">
    <property type="term" value="P:phosphorelay signal transduction system"/>
    <property type="evidence" value="ECO:0007669"/>
    <property type="project" value="UniProtKB-KW"/>
</dbReference>
<evidence type="ECO:0000256" key="4">
    <source>
        <dbReference type="ARBA" id="ARBA00024867"/>
    </source>
</evidence>
<evidence type="ECO:0000256" key="5">
    <source>
        <dbReference type="PROSITE-ProRule" id="PRU00169"/>
    </source>
</evidence>
<dbReference type="AlphaFoldDB" id="A0A1I5S124"/>
<evidence type="ECO:0000256" key="2">
    <source>
        <dbReference type="ARBA" id="ARBA00022553"/>
    </source>
</evidence>
<sequence length="124" mass="13999">MRKKILIADDTNFMREMLKAALDPEKYQIVGEALTGEQAVEFYKEKQPDLLILDINMPKMNGIDALTEVMKIDPKANVIMCSDQKYENMIVLALKKGAKDFVVKPFTSTDVVVAVRKVFGEEDA</sequence>
<feature type="modified residue" description="4-aspartylphosphate" evidence="5">
    <location>
        <position position="54"/>
    </location>
</feature>
<dbReference type="PANTHER" id="PTHR44591">
    <property type="entry name" value="STRESS RESPONSE REGULATOR PROTEIN 1"/>
    <property type="match status" value="1"/>
</dbReference>
<dbReference type="InterPro" id="IPR001789">
    <property type="entry name" value="Sig_transdc_resp-reg_receiver"/>
</dbReference>
<keyword evidence="8" id="KW-1185">Reference proteome</keyword>
<dbReference type="PROSITE" id="PS50110">
    <property type="entry name" value="RESPONSE_REGULATORY"/>
    <property type="match status" value="1"/>
</dbReference>
<dbReference type="Gene3D" id="3.40.50.2300">
    <property type="match status" value="1"/>
</dbReference>